<comment type="caution">
    <text evidence="1">The sequence shown here is derived from an EMBL/GenBank/DDBJ whole genome shotgun (WGS) entry which is preliminary data.</text>
</comment>
<keyword evidence="2" id="KW-1185">Reference proteome</keyword>
<dbReference type="EMBL" id="JAPQFJ010000012">
    <property type="protein sequence ID" value="MCY6959307.1"/>
    <property type="molecule type" value="Genomic_DNA"/>
</dbReference>
<dbReference type="Proteomes" id="UP001144612">
    <property type="component" value="Unassembled WGS sequence"/>
</dbReference>
<evidence type="ECO:0000313" key="1">
    <source>
        <dbReference type="EMBL" id="MCY6959307.1"/>
    </source>
</evidence>
<organism evidence="1 2">
    <name type="scientific">Clostridium brassicae</name>
    <dbReference type="NCBI Taxonomy" id="2999072"/>
    <lineage>
        <taxon>Bacteria</taxon>
        <taxon>Bacillati</taxon>
        <taxon>Bacillota</taxon>
        <taxon>Clostridia</taxon>
        <taxon>Eubacteriales</taxon>
        <taxon>Clostridiaceae</taxon>
        <taxon>Clostridium</taxon>
    </lineage>
</organism>
<gene>
    <name evidence="1" type="ORF">OW729_11885</name>
</gene>
<proteinExistence type="predicted"/>
<dbReference type="RefSeq" id="WP_268061735.1">
    <property type="nucleotide sequence ID" value="NZ_JAPQFJ010000012.1"/>
</dbReference>
<reference evidence="1" key="1">
    <citation type="submission" date="2022-12" db="EMBL/GenBank/DDBJ databases">
        <title>Clostridium sp. nov., isolated from industrial wastewater.</title>
        <authorList>
            <person name="Jiayan W."/>
        </authorList>
    </citation>
    <scope>NUCLEOTIDE SEQUENCE</scope>
    <source>
        <strain evidence="1">ZC22-4</strain>
    </source>
</reference>
<name>A0ABT4DAI9_9CLOT</name>
<sequence>MVKEFIIASLLGIAALFIIIKNLKNSAQGKCNCGSCSSNCPMNNKNKENQKNSK</sequence>
<protein>
    <submittedName>
        <fullName evidence="1">FeoB-associated Cys-rich membrane protein</fullName>
    </submittedName>
</protein>
<accession>A0ABT4DAI9</accession>
<evidence type="ECO:0000313" key="2">
    <source>
        <dbReference type="Proteomes" id="UP001144612"/>
    </source>
</evidence>
<dbReference type="Pfam" id="PF12669">
    <property type="entry name" value="FeoB_associated"/>
    <property type="match status" value="1"/>
</dbReference>